<evidence type="ECO:0000256" key="2">
    <source>
        <dbReference type="ARBA" id="ARBA00015553"/>
    </source>
</evidence>
<dbReference type="GO" id="GO:0006310">
    <property type="term" value="P:DNA recombination"/>
    <property type="evidence" value="ECO:0007669"/>
    <property type="project" value="UniProtKB-KW"/>
</dbReference>
<dbReference type="PROSITE" id="PS50163">
    <property type="entry name" value="RECA_3"/>
    <property type="match status" value="1"/>
</dbReference>
<evidence type="ECO:0000313" key="7">
    <source>
        <dbReference type="EMBL" id="PIV86719.1"/>
    </source>
</evidence>
<dbReference type="InterPro" id="IPR027417">
    <property type="entry name" value="P-loop_NTPase"/>
</dbReference>
<dbReference type="Proteomes" id="UP000228497">
    <property type="component" value="Unassembled WGS sequence"/>
</dbReference>
<evidence type="ECO:0000256" key="5">
    <source>
        <dbReference type="ARBA" id="ARBA00023172"/>
    </source>
</evidence>
<keyword evidence="3" id="KW-0547">Nucleotide-binding</keyword>
<dbReference type="GO" id="GO:0008094">
    <property type="term" value="F:ATP-dependent activity, acting on DNA"/>
    <property type="evidence" value="ECO:0007669"/>
    <property type="project" value="InterPro"/>
</dbReference>
<dbReference type="GO" id="GO:0003697">
    <property type="term" value="F:single-stranded DNA binding"/>
    <property type="evidence" value="ECO:0007669"/>
    <property type="project" value="InterPro"/>
</dbReference>
<dbReference type="InterPro" id="IPR049428">
    <property type="entry name" value="RecA-like_N"/>
</dbReference>
<feature type="non-terminal residue" evidence="7">
    <location>
        <position position="1"/>
    </location>
</feature>
<dbReference type="Gene3D" id="3.40.50.300">
    <property type="entry name" value="P-loop containing nucleotide triphosphate hydrolases"/>
    <property type="match status" value="1"/>
</dbReference>
<gene>
    <name evidence="7" type="ORF">COW49_03840</name>
</gene>
<keyword evidence="5" id="KW-0233">DNA recombination</keyword>
<dbReference type="InterPro" id="IPR020587">
    <property type="entry name" value="RecA_monomer-monomer_interface"/>
</dbReference>
<dbReference type="PANTHER" id="PTHR45900">
    <property type="entry name" value="RECA"/>
    <property type="match status" value="1"/>
</dbReference>
<evidence type="ECO:0000259" key="6">
    <source>
        <dbReference type="PROSITE" id="PS50163"/>
    </source>
</evidence>
<dbReference type="EMBL" id="PFFD01000180">
    <property type="protein sequence ID" value="PIV86719.1"/>
    <property type="molecule type" value="Genomic_DNA"/>
</dbReference>
<reference evidence="8" key="1">
    <citation type="submission" date="2017-09" db="EMBL/GenBank/DDBJ databases">
        <title>Depth-based differentiation of microbial function through sediment-hosted aquifers and enrichment of novel symbionts in the deep terrestrial subsurface.</title>
        <authorList>
            <person name="Probst A.J."/>
            <person name="Ladd B."/>
            <person name="Jarett J.K."/>
            <person name="Geller-Mcgrath D.E."/>
            <person name="Sieber C.M.K."/>
            <person name="Emerson J.B."/>
            <person name="Anantharaman K."/>
            <person name="Thomas B.C."/>
            <person name="Malmstrom R."/>
            <person name="Stieglmeier M."/>
            <person name="Klingl A."/>
            <person name="Woyke T."/>
            <person name="Ryan C.M."/>
            <person name="Banfield J.F."/>
        </authorList>
    </citation>
    <scope>NUCLEOTIDE SEQUENCE [LARGE SCALE GENOMIC DNA]</scope>
</reference>
<evidence type="ECO:0000313" key="8">
    <source>
        <dbReference type="Proteomes" id="UP000228497"/>
    </source>
</evidence>
<comment type="similarity">
    <text evidence="1">Belongs to the RecA family.</text>
</comment>
<dbReference type="Pfam" id="PF00154">
    <property type="entry name" value="RecA_N"/>
    <property type="match status" value="1"/>
</dbReference>
<proteinExistence type="inferred from homology"/>
<dbReference type="InterPro" id="IPR013765">
    <property type="entry name" value="DNA_recomb/repair_RecA"/>
</dbReference>
<dbReference type="GO" id="GO:0005524">
    <property type="term" value="F:ATP binding"/>
    <property type="evidence" value="ECO:0007669"/>
    <property type="project" value="UniProtKB-KW"/>
</dbReference>
<evidence type="ECO:0000256" key="4">
    <source>
        <dbReference type="ARBA" id="ARBA00022840"/>
    </source>
</evidence>
<evidence type="ECO:0000256" key="3">
    <source>
        <dbReference type="ARBA" id="ARBA00022741"/>
    </source>
</evidence>
<name>A0A2M7FB69_9BACT</name>
<evidence type="ECO:0000256" key="1">
    <source>
        <dbReference type="ARBA" id="ARBA00009391"/>
    </source>
</evidence>
<protein>
    <recommendedName>
        <fullName evidence="2">Protein RecA</fullName>
    </recommendedName>
</protein>
<dbReference type="GO" id="GO:0006281">
    <property type="term" value="P:DNA repair"/>
    <property type="evidence" value="ECO:0007669"/>
    <property type="project" value="InterPro"/>
</dbReference>
<dbReference type="SUPFAM" id="SSF52540">
    <property type="entry name" value="P-loop containing nucleoside triphosphate hydrolases"/>
    <property type="match status" value="1"/>
</dbReference>
<accession>A0A2M7FB69</accession>
<dbReference type="PRINTS" id="PR00142">
    <property type="entry name" value="RECA"/>
</dbReference>
<dbReference type="PANTHER" id="PTHR45900:SF1">
    <property type="entry name" value="MITOCHONDRIAL DNA REPAIR PROTEIN RECA HOMOLOG-RELATED"/>
    <property type="match status" value="1"/>
</dbReference>
<dbReference type="AlphaFoldDB" id="A0A2M7FB69"/>
<sequence length="231" mass="25514">ISAMLVASAQEAFGNRLCGWCDAEQRLNAMGVDFLQSRRVDYDALVLIGSVPQEADPWDHYPVAERVLYSVEQLCHSGDFSVIVVDSLASLIPIDLWEKAKAHGKSAGPGKKHNVISDEERVAALPRIYSKWLKMLKPAAEYGNTLVICTTQMRANIRARRMVSELIARQEDDDKAVGGNALRFEASQRVRFAIEGDIEENGKVLGEKVCAKLIKSTVSPPRTVTYKNTPG</sequence>
<keyword evidence="4" id="KW-0067">ATP-binding</keyword>
<organism evidence="7 8">
    <name type="scientific">Candidatus Kaiserbacteria bacterium CG17_big_fil_post_rev_8_21_14_2_50_51_7</name>
    <dbReference type="NCBI Taxonomy" id="1974613"/>
    <lineage>
        <taxon>Bacteria</taxon>
        <taxon>Candidatus Kaiseribacteriota</taxon>
    </lineage>
</organism>
<comment type="caution">
    <text evidence="7">The sequence shown here is derived from an EMBL/GenBank/DDBJ whole genome shotgun (WGS) entry which is preliminary data.</text>
</comment>
<feature type="domain" description="RecA family profile 2" evidence="6">
    <location>
        <begin position="164"/>
        <end position="221"/>
    </location>
</feature>
<feature type="non-terminal residue" evidence="7">
    <location>
        <position position="231"/>
    </location>
</feature>